<dbReference type="InterPro" id="IPR025457">
    <property type="entry name" value="DUF4277"/>
</dbReference>
<dbReference type="Proteomes" id="UP001589758">
    <property type="component" value="Unassembled WGS sequence"/>
</dbReference>
<evidence type="ECO:0000313" key="2">
    <source>
        <dbReference type="EMBL" id="MFC0178637.1"/>
    </source>
</evidence>
<evidence type="ECO:0000259" key="1">
    <source>
        <dbReference type="Pfam" id="PF14104"/>
    </source>
</evidence>
<dbReference type="Pfam" id="PF14104">
    <property type="entry name" value="DUF4277"/>
    <property type="match status" value="1"/>
</dbReference>
<keyword evidence="3" id="KW-1185">Reference proteome</keyword>
<reference evidence="2 3" key="1">
    <citation type="submission" date="2024-09" db="EMBL/GenBank/DDBJ databases">
        <authorList>
            <person name="Sun Q."/>
            <person name="Mori K."/>
        </authorList>
    </citation>
    <scope>NUCLEOTIDE SEQUENCE [LARGE SCALE GENOMIC DNA]</scope>
    <source>
        <strain evidence="2 3">CCM 8545</strain>
    </source>
</reference>
<gene>
    <name evidence="2" type="ORF">ACFFIT_00725</name>
</gene>
<name>A0ABV6C6P8_9GAMM</name>
<protein>
    <submittedName>
        <fullName evidence="2">DUF4277 domain-containing protein</fullName>
    </submittedName>
</protein>
<evidence type="ECO:0000313" key="3">
    <source>
        <dbReference type="Proteomes" id="UP001589758"/>
    </source>
</evidence>
<proteinExistence type="predicted"/>
<feature type="domain" description="DUF4277" evidence="1">
    <location>
        <begin position="2"/>
        <end position="33"/>
    </location>
</feature>
<comment type="caution">
    <text evidence="2">The sequence shown here is derived from an EMBL/GenBank/DDBJ whole genome shotgun (WGS) entry which is preliminary data.</text>
</comment>
<accession>A0ABV6C6P8</accession>
<sequence>MFFDKPIDLLIAPGIYSEHLNDDVLDRTLNAVCRFIIQMNLKSKRV</sequence>
<dbReference type="RefSeq" id="WP_385875666.1">
    <property type="nucleotide sequence ID" value="NZ_JBHLXE010000013.1"/>
</dbReference>
<dbReference type="EMBL" id="JBHLXE010000013">
    <property type="protein sequence ID" value="MFC0178637.1"/>
    <property type="molecule type" value="Genomic_DNA"/>
</dbReference>
<organism evidence="2 3">
    <name type="scientific">Thorsellia kenyensis</name>
    <dbReference type="NCBI Taxonomy" id="1549888"/>
    <lineage>
        <taxon>Bacteria</taxon>
        <taxon>Pseudomonadati</taxon>
        <taxon>Pseudomonadota</taxon>
        <taxon>Gammaproteobacteria</taxon>
        <taxon>Enterobacterales</taxon>
        <taxon>Thorselliaceae</taxon>
        <taxon>Thorsellia</taxon>
    </lineage>
</organism>